<dbReference type="GO" id="GO:0016787">
    <property type="term" value="F:hydrolase activity"/>
    <property type="evidence" value="ECO:0007669"/>
    <property type="project" value="UniProtKB-KW"/>
</dbReference>
<accession>A0A413R6X9</accession>
<evidence type="ECO:0000313" key="2">
    <source>
        <dbReference type="EMBL" id="RHA55223.1"/>
    </source>
</evidence>
<evidence type="ECO:0000313" key="1">
    <source>
        <dbReference type="EMBL" id="RHA17749.1"/>
    </source>
</evidence>
<dbReference type="InterPro" id="IPR036412">
    <property type="entry name" value="HAD-like_sf"/>
</dbReference>
<evidence type="ECO:0000313" key="4">
    <source>
        <dbReference type="Proteomes" id="UP000284779"/>
    </source>
</evidence>
<dbReference type="GO" id="GO:0005829">
    <property type="term" value="C:cytosol"/>
    <property type="evidence" value="ECO:0007669"/>
    <property type="project" value="TreeGrafter"/>
</dbReference>
<dbReference type="InterPro" id="IPR050155">
    <property type="entry name" value="HAD-like_hydrolase_sf"/>
</dbReference>
<keyword evidence="4" id="KW-1185">Reference proteome</keyword>
<reference evidence="3 4" key="1">
    <citation type="submission" date="2018-08" db="EMBL/GenBank/DDBJ databases">
        <title>A genome reference for cultivated species of the human gut microbiota.</title>
        <authorList>
            <person name="Zou Y."/>
            <person name="Xue W."/>
            <person name="Luo G."/>
        </authorList>
    </citation>
    <scope>NUCLEOTIDE SEQUENCE [LARGE SCALE GENOMIC DNA]</scope>
    <source>
        <strain evidence="2 3">AM43-2</strain>
        <strain evidence="1 4">AM44-11BH</strain>
    </source>
</reference>
<dbReference type="Gene3D" id="3.40.50.1000">
    <property type="entry name" value="HAD superfamily/HAD-like"/>
    <property type="match status" value="1"/>
</dbReference>
<dbReference type="PANTHER" id="PTHR43434">
    <property type="entry name" value="PHOSPHOGLYCOLATE PHOSPHATASE"/>
    <property type="match status" value="1"/>
</dbReference>
<gene>
    <name evidence="2" type="ORF">DW929_05625</name>
    <name evidence="1" type="ORF">DW944_08955</name>
</gene>
<dbReference type="RefSeq" id="WP_117971046.1">
    <property type="nucleotide sequence ID" value="NZ_CAUBDO010000030.1"/>
</dbReference>
<name>A0A413R6X9_9FIRM</name>
<protein>
    <submittedName>
        <fullName evidence="1">HAD family hydrolase</fullName>
    </submittedName>
</protein>
<dbReference type="GO" id="GO:0004713">
    <property type="term" value="F:protein tyrosine kinase activity"/>
    <property type="evidence" value="ECO:0007669"/>
    <property type="project" value="TreeGrafter"/>
</dbReference>
<dbReference type="InterPro" id="IPR023198">
    <property type="entry name" value="PGP-like_dom2"/>
</dbReference>
<dbReference type="PANTHER" id="PTHR43434:SF20">
    <property type="entry name" value="5'-NUCLEOTIDASE"/>
    <property type="match status" value="1"/>
</dbReference>
<dbReference type="Gene3D" id="1.10.150.240">
    <property type="entry name" value="Putative phosphatase, domain 2"/>
    <property type="match status" value="1"/>
</dbReference>
<keyword evidence="1" id="KW-0378">Hydrolase</keyword>
<dbReference type="Proteomes" id="UP000284779">
    <property type="component" value="Unassembled WGS sequence"/>
</dbReference>
<dbReference type="Proteomes" id="UP000284598">
    <property type="component" value="Unassembled WGS sequence"/>
</dbReference>
<sequence>MNNYNVIIFDLDGTLSNSKEGITKSVQYALSKFGIEEPDLDKLEHFIGPPLVDELMKSYDFTREQALEGVEFYRERYKPIGIYETEIYPGTEEMLEMLKGNGKYIALATSKPLPMAEEVLKYLKIYSYFDKVMGAELKGPRQSKVDVLEALFDEMPDSITKKQCIMIGDTCFDIDGANTVGIDSIGVDYGFGDKDEMLAHGAKAIAYSATELCNMLLK</sequence>
<dbReference type="InterPro" id="IPR023214">
    <property type="entry name" value="HAD_sf"/>
</dbReference>
<dbReference type="SUPFAM" id="SSF56784">
    <property type="entry name" value="HAD-like"/>
    <property type="match status" value="1"/>
</dbReference>
<dbReference type="Pfam" id="PF13419">
    <property type="entry name" value="HAD_2"/>
    <property type="match status" value="1"/>
</dbReference>
<dbReference type="AlphaFoldDB" id="A0A413R6X9"/>
<dbReference type="InterPro" id="IPR041492">
    <property type="entry name" value="HAD_2"/>
</dbReference>
<dbReference type="EMBL" id="QSFO01000005">
    <property type="protein sequence ID" value="RHA55223.1"/>
    <property type="molecule type" value="Genomic_DNA"/>
</dbReference>
<comment type="caution">
    <text evidence="1">The sequence shown here is derived from an EMBL/GenBank/DDBJ whole genome shotgun (WGS) entry which is preliminary data.</text>
</comment>
<organism evidence="1 4">
    <name type="scientific">Eubacterium ventriosum</name>
    <dbReference type="NCBI Taxonomy" id="39496"/>
    <lineage>
        <taxon>Bacteria</taxon>
        <taxon>Bacillati</taxon>
        <taxon>Bacillota</taxon>
        <taxon>Clostridia</taxon>
        <taxon>Eubacteriales</taxon>
        <taxon>Eubacteriaceae</taxon>
        <taxon>Eubacterium</taxon>
    </lineage>
</organism>
<proteinExistence type="predicted"/>
<dbReference type="EMBL" id="QSFD01000008">
    <property type="protein sequence ID" value="RHA17749.1"/>
    <property type="molecule type" value="Genomic_DNA"/>
</dbReference>
<evidence type="ECO:0000313" key="3">
    <source>
        <dbReference type="Proteomes" id="UP000284598"/>
    </source>
</evidence>